<sequence>MGSKLTKYFIALSSFLFTNFHTAQAEEAAVQISAEEIIRKEEQAVATSDLYAYALAQSGDIVQTTLYPTFPSAQSLSIHLCGFSGTAAGSAFYKQSKDSELNTQYATLSSGAIFNLDYTSCDWYSLGITAAEQVAKHKDDVSSIFSKHYIVGINGNVSLFHGRFIVAADTAYSLNKIDLPAVSSLPIEPRNILSDENTNGDQDAKLVVPAKKKVTPSKNSHTLNTGLAFYFPIQICENLNIAPFISARAQTTSEKVTTDVANYTPNTSVAYPSGFQISYSILEICVPSLWEAEASIAPVVRANAYTKDAKISSYIADAALLKLSIKNEMLWSESVASKVSYRCDISGKSQAHCAQAELKYLF</sequence>
<dbReference type="EMBL" id="APJW01000001">
    <property type="protein sequence ID" value="EQM63068.1"/>
    <property type="molecule type" value="Genomic_DNA"/>
</dbReference>
<dbReference type="Proteomes" id="UP000016064">
    <property type="component" value="Unassembled WGS sequence"/>
</dbReference>
<feature type="chain" id="PRO_5045281580" evidence="1">
    <location>
        <begin position="26"/>
        <end position="362"/>
    </location>
</feature>
<evidence type="ECO:0000313" key="2">
    <source>
        <dbReference type="EMBL" id="EQM63068.1"/>
    </source>
</evidence>
<keyword evidence="3" id="KW-1185">Reference proteome</keyword>
<name>A0ABP2XEW9_9CHLA</name>
<gene>
    <name evidence="2" type="ORF">H359_0359</name>
</gene>
<evidence type="ECO:0000313" key="3">
    <source>
        <dbReference type="Proteomes" id="UP000016064"/>
    </source>
</evidence>
<evidence type="ECO:0000256" key="1">
    <source>
        <dbReference type="SAM" id="SignalP"/>
    </source>
</evidence>
<feature type="signal peptide" evidence="1">
    <location>
        <begin position="1"/>
        <end position="25"/>
    </location>
</feature>
<reference evidence="2 3" key="1">
    <citation type="submission" date="2013-07" db="EMBL/GenBank/DDBJ databases">
        <title>Isolation of a new Chlamydia species from the feral Sacred Ibis (Threskiornis aethiopicus): Chlamydia ibidis.</title>
        <authorList>
            <person name="Vorimore F."/>
            <person name="Hsia R.-C."/>
            <person name="Huot-Creasy H."/>
            <person name="Bastian S."/>
            <person name="Deruyter L."/>
            <person name="Passet A."/>
            <person name="Sachse K."/>
            <person name="Bavoil P."/>
            <person name="Myers G."/>
            <person name="Laroucau K."/>
        </authorList>
    </citation>
    <scope>NUCLEOTIDE SEQUENCE [LARGE SCALE GENOMIC DNA]</scope>
    <source>
        <strain evidence="2 3">10-1398/6</strain>
    </source>
</reference>
<organism evidence="2 3">
    <name type="scientific">Chlamydia ibidis 10-1398/6</name>
    <dbReference type="NCBI Taxonomy" id="1046581"/>
    <lineage>
        <taxon>Bacteria</taxon>
        <taxon>Pseudomonadati</taxon>
        <taxon>Chlamydiota</taxon>
        <taxon>Chlamydiia</taxon>
        <taxon>Chlamydiales</taxon>
        <taxon>Chlamydiaceae</taxon>
        <taxon>Chlamydia/Chlamydophila group</taxon>
        <taxon>Chlamydia</taxon>
    </lineage>
</organism>
<dbReference type="RefSeq" id="WP_020370999.1">
    <property type="nucleotide sequence ID" value="NZ_APJW01000001.1"/>
</dbReference>
<protein>
    <submittedName>
        <fullName evidence="2">Autotransporter beta-domain protein</fullName>
    </submittedName>
</protein>
<accession>A0ABP2XEW9</accession>
<keyword evidence="1" id="KW-0732">Signal</keyword>
<proteinExistence type="predicted"/>
<comment type="caution">
    <text evidence="2">The sequence shown here is derived from an EMBL/GenBank/DDBJ whole genome shotgun (WGS) entry which is preliminary data.</text>
</comment>